<reference evidence="2" key="1">
    <citation type="submission" date="2020-05" db="EMBL/GenBank/DDBJ databases">
        <title>Mycena genomes resolve the evolution of fungal bioluminescence.</title>
        <authorList>
            <person name="Tsai I.J."/>
        </authorList>
    </citation>
    <scope>NUCLEOTIDE SEQUENCE</scope>
    <source>
        <strain evidence="2">110903Hualien_Pintung</strain>
    </source>
</reference>
<keyword evidence="3" id="KW-1185">Reference proteome</keyword>
<feature type="compositionally biased region" description="Basic and acidic residues" evidence="1">
    <location>
        <begin position="443"/>
        <end position="460"/>
    </location>
</feature>
<dbReference type="OrthoDB" id="2996389at2759"/>
<feature type="compositionally biased region" description="Basic and acidic residues" evidence="1">
    <location>
        <begin position="472"/>
        <end position="484"/>
    </location>
</feature>
<dbReference type="Proteomes" id="UP000613580">
    <property type="component" value="Unassembled WGS sequence"/>
</dbReference>
<dbReference type="EMBL" id="JACAZE010000031">
    <property type="protein sequence ID" value="KAF7288836.1"/>
    <property type="molecule type" value="Genomic_DNA"/>
</dbReference>
<evidence type="ECO:0000313" key="2">
    <source>
        <dbReference type="EMBL" id="KAF7288836.1"/>
    </source>
</evidence>
<feature type="compositionally biased region" description="Basic and acidic residues" evidence="1">
    <location>
        <begin position="373"/>
        <end position="382"/>
    </location>
</feature>
<protein>
    <submittedName>
        <fullName evidence="2">Uncharacterized protein</fullName>
    </submittedName>
</protein>
<gene>
    <name evidence="2" type="ORF">HMN09_01365500</name>
</gene>
<comment type="caution">
    <text evidence="2">The sequence shown here is derived from an EMBL/GenBank/DDBJ whole genome shotgun (WGS) entry which is preliminary data.</text>
</comment>
<feature type="region of interest" description="Disordered" evidence="1">
    <location>
        <begin position="177"/>
        <end position="294"/>
    </location>
</feature>
<organism evidence="2 3">
    <name type="scientific">Mycena chlorophos</name>
    <name type="common">Agaric fungus</name>
    <name type="synonym">Agaricus chlorophos</name>
    <dbReference type="NCBI Taxonomy" id="658473"/>
    <lineage>
        <taxon>Eukaryota</taxon>
        <taxon>Fungi</taxon>
        <taxon>Dikarya</taxon>
        <taxon>Basidiomycota</taxon>
        <taxon>Agaricomycotina</taxon>
        <taxon>Agaricomycetes</taxon>
        <taxon>Agaricomycetidae</taxon>
        <taxon>Agaricales</taxon>
        <taxon>Marasmiineae</taxon>
        <taxon>Mycenaceae</taxon>
        <taxon>Mycena</taxon>
    </lineage>
</organism>
<evidence type="ECO:0000313" key="3">
    <source>
        <dbReference type="Proteomes" id="UP000613580"/>
    </source>
</evidence>
<evidence type="ECO:0000256" key="1">
    <source>
        <dbReference type="SAM" id="MobiDB-lite"/>
    </source>
</evidence>
<accession>A0A8H6RYR9</accession>
<sequence>MPKAPKKYKRPSGQHYIYIRDPWVYDHRATEERRINLMLAWVCVMVRDLCKLQMDHLSMTLFDKGTSNDVIVELRAPSGVPSSAFEAVLGGHHPRDFVLDGENYDDEQRSIVYRYDYEKYNAPPLKGWMDHNSQRVDFNELPDWFPVRRNGTYPRPRPVPRMLRGRAEDVATLPGRLIEGDPECIPYQPPPAAPLDEPAPAPHGQPPMDVSAVDDFLLSIPLQNNDNDPRETLPRAMSSSPAPPPIPQSQHAFEPYESMLPTSSKPHRPRASPSSERPRATKLGKIDPDDEDAQARAFLTADRIFPVPTKSEPIDAFVKPEPMPGVIPPQTREREVTEEELAATAKAAMAAMAARQAALKAGEEVKPAIPPDVEERRVKAEPVEATVPPSAHPNRWISAEEMDGVMAERRKTAVGAADPQAKAHVRIKTEDVDMQPTLFMHQPDSEKTPQNDPCVKREPASAEPNPPRLTRVKHEPQDIAVPIEDRRARASVKISLC</sequence>
<dbReference type="AlphaFoldDB" id="A0A8H6RYR9"/>
<feature type="compositionally biased region" description="Basic and acidic residues" evidence="1">
    <location>
        <begin position="276"/>
        <end position="287"/>
    </location>
</feature>
<proteinExistence type="predicted"/>
<feature type="compositionally biased region" description="Pro residues" evidence="1">
    <location>
        <begin position="187"/>
        <end position="205"/>
    </location>
</feature>
<feature type="region of interest" description="Disordered" evidence="1">
    <location>
        <begin position="312"/>
        <end position="334"/>
    </location>
</feature>
<feature type="region of interest" description="Disordered" evidence="1">
    <location>
        <begin position="438"/>
        <end position="484"/>
    </location>
</feature>
<name>A0A8H6RYR9_MYCCL</name>
<feature type="region of interest" description="Disordered" evidence="1">
    <location>
        <begin position="366"/>
        <end position="397"/>
    </location>
</feature>